<accession>A0A8E2JMU5</accession>
<evidence type="ECO:0000313" key="1">
    <source>
        <dbReference type="EMBL" id="OCL02882.1"/>
    </source>
</evidence>
<dbReference type="AlphaFoldDB" id="A0A8E2JMU5"/>
<sequence>MATEPPCLQLLDAVYTYRSASRSRGNRDNVCWERPQPVSVNPITMDRRTRVRHHACTLVRLHACPLAHLPTYELFLQRSDLPRLAASLRILHRPRSSCFDFRPLARFARKSFVANGEPAPRLHYICGPSAVHLRNSPWVQEADALPLLRARRRNRRILQPNRFGKRPPAAARCTASAPSTTRFSRMRKWLPLVDERVEGPLRRPVNMILVTG</sequence>
<proteinExistence type="predicted"/>
<dbReference type="EMBL" id="KV750858">
    <property type="protein sequence ID" value="OCL02882.1"/>
    <property type="molecule type" value="Genomic_DNA"/>
</dbReference>
<name>A0A8E2JMU5_9PEZI</name>
<evidence type="ECO:0000313" key="2">
    <source>
        <dbReference type="Proteomes" id="UP000250140"/>
    </source>
</evidence>
<protein>
    <submittedName>
        <fullName evidence="1">Uncharacterized protein</fullName>
    </submittedName>
</protein>
<dbReference type="Proteomes" id="UP000250140">
    <property type="component" value="Unassembled WGS sequence"/>
</dbReference>
<gene>
    <name evidence="1" type="ORF">AOQ84DRAFT_368841</name>
</gene>
<keyword evidence="2" id="KW-1185">Reference proteome</keyword>
<organism evidence="1 2">
    <name type="scientific">Glonium stellatum</name>
    <dbReference type="NCBI Taxonomy" id="574774"/>
    <lineage>
        <taxon>Eukaryota</taxon>
        <taxon>Fungi</taxon>
        <taxon>Dikarya</taxon>
        <taxon>Ascomycota</taxon>
        <taxon>Pezizomycotina</taxon>
        <taxon>Dothideomycetes</taxon>
        <taxon>Pleosporomycetidae</taxon>
        <taxon>Gloniales</taxon>
        <taxon>Gloniaceae</taxon>
        <taxon>Glonium</taxon>
    </lineage>
</organism>
<reference evidence="1 2" key="1">
    <citation type="journal article" date="2016" name="Nat. Commun.">
        <title>Ectomycorrhizal ecology is imprinted in the genome of the dominant symbiotic fungus Cenococcum geophilum.</title>
        <authorList>
            <consortium name="DOE Joint Genome Institute"/>
            <person name="Peter M."/>
            <person name="Kohler A."/>
            <person name="Ohm R.A."/>
            <person name="Kuo A."/>
            <person name="Krutzmann J."/>
            <person name="Morin E."/>
            <person name="Arend M."/>
            <person name="Barry K.W."/>
            <person name="Binder M."/>
            <person name="Choi C."/>
            <person name="Clum A."/>
            <person name="Copeland A."/>
            <person name="Grisel N."/>
            <person name="Haridas S."/>
            <person name="Kipfer T."/>
            <person name="LaButti K."/>
            <person name="Lindquist E."/>
            <person name="Lipzen A."/>
            <person name="Maire R."/>
            <person name="Meier B."/>
            <person name="Mihaltcheva S."/>
            <person name="Molinier V."/>
            <person name="Murat C."/>
            <person name="Poggeler S."/>
            <person name="Quandt C.A."/>
            <person name="Sperisen C."/>
            <person name="Tritt A."/>
            <person name="Tisserant E."/>
            <person name="Crous P.W."/>
            <person name="Henrissat B."/>
            <person name="Nehls U."/>
            <person name="Egli S."/>
            <person name="Spatafora J.W."/>
            <person name="Grigoriev I.V."/>
            <person name="Martin F.M."/>
        </authorList>
    </citation>
    <scope>NUCLEOTIDE SEQUENCE [LARGE SCALE GENOMIC DNA]</scope>
    <source>
        <strain evidence="1 2">CBS 207.34</strain>
    </source>
</reference>